<keyword evidence="2" id="KW-1185">Reference proteome</keyword>
<dbReference type="AlphaFoldDB" id="A0A9Q2XN51"/>
<gene>
    <name evidence="1" type="ORF">KUO17_19945</name>
</gene>
<name>A0A9Q2XN51_9PSED</name>
<evidence type="ECO:0000313" key="1">
    <source>
        <dbReference type="EMBL" id="MBV6289272.1"/>
    </source>
</evidence>
<reference evidence="1" key="2">
    <citation type="journal article" date="2023" name="Plant Pathol.">
        <title>Dismantling and reorganizing Pseudomonas marginalis sensu#lato.</title>
        <authorList>
            <person name="Sawada H."/>
            <person name="Fujikawa T."/>
            <person name="Satou M."/>
        </authorList>
    </citation>
    <scope>NUCLEOTIDE SEQUENCE</scope>
    <source>
        <strain evidence="1">MAFF 301350</strain>
    </source>
</reference>
<sequence length="265" mass="29762">MLATEGLIPERRPSEAFRRWCIESQQSLAFGAEATKVIAEWFSRNTTYGLHIRQPFGRAAFYWDMAFVEVVMPLVYGRPQIFPLKQFRNVPPYLVQRLASSPDSLEAYLQHFSNAYGVFVMEENIRRLDETKPSAVGQFVMAASRQLSSATAALLSSPPSAKALEDSRLAVEIAIKAVLILKLGHTDATLQKQFSHRLVPLRTELLKVKPDPGFTEAELAIYPDVSARYGDLSNDRANLWKGYELALRVVAMSLEIIESELLATQ</sequence>
<proteinExistence type="predicted"/>
<dbReference type="RefSeq" id="WP_217977240.1">
    <property type="nucleotide sequence ID" value="NZ_JAHTBI010000077.1"/>
</dbReference>
<evidence type="ECO:0008006" key="3">
    <source>
        <dbReference type="Google" id="ProtNLM"/>
    </source>
</evidence>
<organism evidence="1 2">
    <name type="scientific">Pseudomonas aegrilactucae</name>
    <dbReference type="NCBI Taxonomy" id="2854028"/>
    <lineage>
        <taxon>Bacteria</taxon>
        <taxon>Pseudomonadati</taxon>
        <taxon>Pseudomonadota</taxon>
        <taxon>Gammaproteobacteria</taxon>
        <taxon>Pseudomonadales</taxon>
        <taxon>Pseudomonadaceae</taxon>
        <taxon>Pseudomonas</taxon>
    </lineage>
</organism>
<reference evidence="1" key="1">
    <citation type="journal article" date="2022" name="Int. J. Syst. Evol. Microbiol.">
        <title>Pseudomonas aegrilactucae sp. nov. and Pseudomonas morbosilactucae sp. nov., pathogens causing bacterial rot of lettuce in Japan.</title>
        <authorList>
            <person name="Sawada H."/>
            <person name="Fujikawa T."/>
            <person name="Satou M."/>
        </authorList>
    </citation>
    <scope>NUCLEOTIDE SEQUENCE</scope>
    <source>
        <strain evidence="1">MAFF 301350</strain>
    </source>
</reference>
<comment type="caution">
    <text evidence="1">The sequence shown here is derived from an EMBL/GenBank/DDBJ whole genome shotgun (WGS) entry which is preliminary data.</text>
</comment>
<accession>A0A9Q2XN51</accession>
<evidence type="ECO:0000313" key="2">
    <source>
        <dbReference type="Proteomes" id="UP001106592"/>
    </source>
</evidence>
<dbReference type="EMBL" id="JAHTBI010000077">
    <property type="protein sequence ID" value="MBV6289272.1"/>
    <property type="molecule type" value="Genomic_DNA"/>
</dbReference>
<protein>
    <recommendedName>
        <fullName evidence="3">HEPN domain-containing protein</fullName>
    </recommendedName>
</protein>
<dbReference type="Proteomes" id="UP001106592">
    <property type="component" value="Unassembled WGS sequence"/>
</dbReference>